<comment type="function">
    <text evidence="8">Specifically dimethylates two adjacent adenosines (A1518 and A1519) in the loop of a conserved hairpin near the 3'-end of 16S rRNA in the 30S particle. May play a critical role in biogenesis of 30S subunits.</text>
</comment>
<feature type="binding site" evidence="8 9">
    <location>
        <position position="104"/>
    </location>
    <ligand>
        <name>S-adenosyl-L-methionine</name>
        <dbReference type="ChEBI" id="CHEBI:59789"/>
    </ligand>
</feature>
<dbReference type="GO" id="GO:0052910">
    <property type="term" value="F:23S rRNA (adenine(2085)-N(6))-dimethyltransferase activity"/>
    <property type="evidence" value="ECO:0007669"/>
    <property type="project" value="UniProtKB-EC"/>
</dbReference>
<evidence type="ECO:0000256" key="9">
    <source>
        <dbReference type="PROSITE-ProRule" id="PRU01026"/>
    </source>
</evidence>
<dbReference type="CDD" id="cd02440">
    <property type="entry name" value="AdoMet_MTases"/>
    <property type="match status" value="1"/>
</dbReference>
<name>A0A0R2ILH6_9LACO</name>
<accession>A0A0R2ILH6</accession>
<comment type="subcellular location">
    <subcellularLocation>
        <location evidence="8">Cytoplasm</location>
    </subcellularLocation>
</comment>
<evidence type="ECO:0000256" key="4">
    <source>
        <dbReference type="ARBA" id="ARBA00022679"/>
    </source>
</evidence>
<dbReference type="InterPro" id="IPR020598">
    <property type="entry name" value="rRNA_Ade_methylase_Trfase_N"/>
</dbReference>
<proteinExistence type="inferred from homology"/>
<dbReference type="HAMAP" id="MF_00607">
    <property type="entry name" value="16SrRNA_methyltr_A"/>
    <property type="match status" value="1"/>
</dbReference>
<dbReference type="GO" id="GO:0005829">
    <property type="term" value="C:cytosol"/>
    <property type="evidence" value="ECO:0007669"/>
    <property type="project" value="TreeGrafter"/>
</dbReference>
<dbReference type="NCBIfam" id="TIGR00755">
    <property type="entry name" value="ksgA"/>
    <property type="match status" value="1"/>
</dbReference>
<evidence type="ECO:0000256" key="6">
    <source>
        <dbReference type="ARBA" id="ARBA00022884"/>
    </source>
</evidence>
<protein>
    <recommendedName>
        <fullName evidence="8">Ribosomal RNA small subunit methyltransferase A</fullName>
        <ecNumber evidence="8">2.1.1.182</ecNumber>
    </recommendedName>
    <alternativeName>
        <fullName evidence="8">16S rRNA (adenine(1518)-N(6)/adenine(1519)-N(6))-dimethyltransferase</fullName>
    </alternativeName>
    <alternativeName>
        <fullName evidence="8">16S rRNA dimethyladenosine transferase</fullName>
    </alternativeName>
    <alternativeName>
        <fullName evidence="8">16S rRNA dimethylase</fullName>
    </alternativeName>
    <alternativeName>
        <fullName evidence="8">S-adenosylmethionine-6-N', N'-adenosyl(rRNA) dimethyltransferase</fullName>
    </alternativeName>
</protein>
<keyword evidence="4 8" id="KW-0808">Transferase</keyword>
<dbReference type="InterPro" id="IPR029063">
    <property type="entry name" value="SAM-dependent_MTases_sf"/>
</dbReference>
<reference evidence="11 12" key="1">
    <citation type="journal article" date="2015" name="Genome Announc.">
        <title>Expanding the biotechnology potential of lactobacilli through comparative genomics of 213 strains and associated genera.</title>
        <authorList>
            <person name="Sun Z."/>
            <person name="Harris H.M."/>
            <person name="McCann A."/>
            <person name="Guo C."/>
            <person name="Argimon S."/>
            <person name="Zhang W."/>
            <person name="Yang X."/>
            <person name="Jeffery I.B."/>
            <person name="Cooney J.C."/>
            <person name="Kagawa T.F."/>
            <person name="Liu W."/>
            <person name="Song Y."/>
            <person name="Salvetti E."/>
            <person name="Wrobel A."/>
            <person name="Rasinkangas P."/>
            <person name="Parkhill J."/>
            <person name="Rea M.C."/>
            <person name="O'Sullivan O."/>
            <person name="Ritari J."/>
            <person name="Douillard F.P."/>
            <person name="Paul Ross R."/>
            <person name="Yang R."/>
            <person name="Briner A.E."/>
            <person name="Felis G.E."/>
            <person name="de Vos W.M."/>
            <person name="Barrangou R."/>
            <person name="Klaenhammer T.R."/>
            <person name="Caufield P.W."/>
            <person name="Cui Y."/>
            <person name="Zhang H."/>
            <person name="O'Toole P.W."/>
        </authorList>
    </citation>
    <scope>NUCLEOTIDE SEQUENCE [LARGE SCALE GENOMIC DNA]</scope>
    <source>
        <strain evidence="11 12">DSM 17757</strain>
    </source>
</reference>
<feature type="binding site" evidence="8 9">
    <location>
        <position position="31"/>
    </location>
    <ligand>
        <name>S-adenosyl-L-methionine</name>
        <dbReference type="ChEBI" id="CHEBI:59789"/>
    </ligand>
</feature>
<sequence>MTQEIDIADPIRTRGILERYHLNAKKSLGQNFLTQPQILKNIVSAADITEADDVIEVGPGIGALTEQLARHAHHVLAFEIDENLLDVLDETLDPYDNITVVNADILQVDLPKVVAENLDGKHTLKVVANLPYYITTPILKGLLQSTLQLDQIVVMMQKEVADRLNAQPGDKEYGSLSVAIQLDMNVHVEFEVPRTAFTPQPNVDSAIVKLTQREPWPVQPNDKDAFFKTVRGCFAHRRKTLWNNLLGIYGKTPEIKAHLTQVLESLAIKPGIRPERLTVVDFIRLTNALQEN</sequence>
<dbReference type="SUPFAM" id="SSF53335">
    <property type="entry name" value="S-adenosyl-L-methionine-dependent methyltransferases"/>
    <property type="match status" value="1"/>
</dbReference>
<feature type="binding site" evidence="8 9">
    <location>
        <position position="33"/>
    </location>
    <ligand>
        <name>S-adenosyl-L-methionine</name>
        <dbReference type="ChEBI" id="CHEBI:59789"/>
    </ligand>
</feature>
<keyword evidence="6 8" id="KW-0694">RNA-binding</keyword>
<evidence type="ECO:0000313" key="11">
    <source>
        <dbReference type="EMBL" id="KRN65858.1"/>
    </source>
</evidence>
<dbReference type="InterPro" id="IPR011530">
    <property type="entry name" value="rRNA_adenine_dimethylase"/>
</dbReference>
<dbReference type="PROSITE" id="PS01131">
    <property type="entry name" value="RRNA_A_DIMETH"/>
    <property type="match status" value="1"/>
</dbReference>
<keyword evidence="1 8" id="KW-0963">Cytoplasm</keyword>
<keyword evidence="12" id="KW-1185">Reference proteome</keyword>
<dbReference type="GO" id="GO:0052908">
    <property type="term" value="F:16S rRNA (adenine(1518)-N(6)/adenine(1519)-N(6))-dimethyltransferase activity"/>
    <property type="evidence" value="ECO:0007669"/>
    <property type="project" value="UniProtKB-EC"/>
</dbReference>
<dbReference type="EMBL" id="JQBR01000007">
    <property type="protein sequence ID" value="KRN65858.1"/>
    <property type="molecule type" value="Genomic_DNA"/>
</dbReference>
<comment type="similarity">
    <text evidence="8">Belongs to the class I-like SAM-binding methyltransferase superfamily. rRNA adenine N(6)-methyltransferase family. RsmA subfamily.</text>
</comment>
<dbReference type="EC" id="2.1.1.182" evidence="8"/>
<dbReference type="InterPro" id="IPR023165">
    <property type="entry name" value="rRNA_Ade_diMease-like_C"/>
</dbReference>
<feature type="binding site" evidence="8 9">
    <location>
        <position position="58"/>
    </location>
    <ligand>
        <name>S-adenosyl-L-methionine</name>
        <dbReference type="ChEBI" id="CHEBI:59789"/>
    </ligand>
</feature>
<evidence type="ECO:0000256" key="3">
    <source>
        <dbReference type="ARBA" id="ARBA00022603"/>
    </source>
</evidence>
<gene>
    <name evidence="8" type="primary">rsmA</name>
    <name evidence="8" type="synonym">ksgA</name>
    <name evidence="11" type="ORF">IV80_GL001697</name>
</gene>
<dbReference type="PROSITE" id="PS51689">
    <property type="entry name" value="SAM_RNA_A_N6_MT"/>
    <property type="match status" value="1"/>
</dbReference>
<dbReference type="OrthoDB" id="9814755at2"/>
<feature type="binding site" evidence="8 9">
    <location>
        <position position="79"/>
    </location>
    <ligand>
        <name>S-adenosyl-L-methionine</name>
        <dbReference type="ChEBI" id="CHEBI:59789"/>
    </ligand>
</feature>
<dbReference type="InterPro" id="IPR001737">
    <property type="entry name" value="KsgA/Erm"/>
</dbReference>
<comment type="catalytic activity">
    <reaction evidence="8">
        <text>adenosine(1518)/adenosine(1519) in 16S rRNA + 4 S-adenosyl-L-methionine = N(6)-dimethyladenosine(1518)/N(6)-dimethyladenosine(1519) in 16S rRNA + 4 S-adenosyl-L-homocysteine + 4 H(+)</text>
        <dbReference type="Rhea" id="RHEA:19609"/>
        <dbReference type="Rhea" id="RHEA-COMP:10232"/>
        <dbReference type="Rhea" id="RHEA-COMP:10233"/>
        <dbReference type="ChEBI" id="CHEBI:15378"/>
        <dbReference type="ChEBI" id="CHEBI:57856"/>
        <dbReference type="ChEBI" id="CHEBI:59789"/>
        <dbReference type="ChEBI" id="CHEBI:74411"/>
        <dbReference type="ChEBI" id="CHEBI:74493"/>
        <dbReference type="EC" id="2.1.1.182"/>
    </reaction>
</comment>
<keyword evidence="5 8" id="KW-0949">S-adenosyl-L-methionine</keyword>
<comment type="caution">
    <text evidence="11">The sequence shown here is derived from an EMBL/GenBank/DDBJ whole genome shotgun (WGS) entry which is preliminary data.</text>
</comment>
<dbReference type="Pfam" id="PF00398">
    <property type="entry name" value="RrnaAD"/>
    <property type="match status" value="1"/>
</dbReference>
<evidence type="ECO:0000256" key="1">
    <source>
        <dbReference type="ARBA" id="ARBA00022490"/>
    </source>
</evidence>
<evidence type="ECO:0000256" key="5">
    <source>
        <dbReference type="ARBA" id="ARBA00022691"/>
    </source>
</evidence>
<dbReference type="FunFam" id="3.40.50.150:FF:000023">
    <property type="entry name" value="Ribosomal RNA small subunit methyltransferase A"/>
    <property type="match status" value="1"/>
</dbReference>
<evidence type="ECO:0000313" key="12">
    <source>
        <dbReference type="Proteomes" id="UP000051568"/>
    </source>
</evidence>
<dbReference type="PANTHER" id="PTHR11727:SF7">
    <property type="entry name" value="DIMETHYLADENOSINE TRANSFERASE-RELATED"/>
    <property type="match status" value="1"/>
</dbReference>
<keyword evidence="3 8" id="KW-0489">Methyltransferase</keyword>
<dbReference type="PANTHER" id="PTHR11727">
    <property type="entry name" value="DIMETHYLADENOSINE TRANSFERASE"/>
    <property type="match status" value="1"/>
</dbReference>
<dbReference type="AlphaFoldDB" id="A0A0R2ILH6"/>
<evidence type="ECO:0000256" key="7">
    <source>
        <dbReference type="ARBA" id="ARBA00049167"/>
    </source>
</evidence>
<comment type="catalytic activity">
    <reaction evidence="7">
        <text>adenosine(2085) in 23S rRNA + 2 S-adenosyl-L-methionine = N(6)-dimethyladenosine(2085) in 23S rRNA + 2 S-adenosyl-L-homocysteine + 2 H(+)</text>
        <dbReference type="Rhea" id="RHEA:42784"/>
        <dbReference type="Rhea" id="RHEA-COMP:10237"/>
        <dbReference type="Rhea" id="RHEA-COMP:10238"/>
        <dbReference type="ChEBI" id="CHEBI:15378"/>
        <dbReference type="ChEBI" id="CHEBI:57856"/>
        <dbReference type="ChEBI" id="CHEBI:59789"/>
        <dbReference type="ChEBI" id="CHEBI:74411"/>
        <dbReference type="ChEBI" id="CHEBI:74493"/>
        <dbReference type="EC" id="2.1.1.184"/>
    </reaction>
</comment>
<dbReference type="Gene3D" id="3.40.50.150">
    <property type="entry name" value="Vaccinia Virus protein VP39"/>
    <property type="match status" value="1"/>
</dbReference>
<dbReference type="Gene3D" id="1.10.8.100">
    <property type="entry name" value="Ribosomal RNA adenine dimethylase-like, domain 2"/>
    <property type="match status" value="1"/>
</dbReference>
<keyword evidence="2 8" id="KW-0698">rRNA processing</keyword>
<dbReference type="STRING" id="319652.IV80_GL001697"/>
<feature type="binding site" evidence="8 9">
    <location>
        <position position="129"/>
    </location>
    <ligand>
        <name>S-adenosyl-L-methionine</name>
        <dbReference type="ChEBI" id="CHEBI:59789"/>
    </ligand>
</feature>
<organism evidence="11 12">
    <name type="scientific">Pediococcus cellicola</name>
    <dbReference type="NCBI Taxonomy" id="319652"/>
    <lineage>
        <taxon>Bacteria</taxon>
        <taxon>Bacillati</taxon>
        <taxon>Bacillota</taxon>
        <taxon>Bacilli</taxon>
        <taxon>Lactobacillales</taxon>
        <taxon>Lactobacillaceae</taxon>
        <taxon>Pediococcus</taxon>
    </lineage>
</organism>
<dbReference type="InterPro" id="IPR020596">
    <property type="entry name" value="rRNA_Ade_Mease_Trfase_CS"/>
</dbReference>
<evidence type="ECO:0000256" key="2">
    <source>
        <dbReference type="ARBA" id="ARBA00022552"/>
    </source>
</evidence>
<dbReference type="RefSeq" id="WP_057751484.1">
    <property type="nucleotide sequence ID" value="NZ_BJVH01000009.1"/>
</dbReference>
<evidence type="ECO:0000256" key="8">
    <source>
        <dbReference type="HAMAP-Rule" id="MF_00607"/>
    </source>
</evidence>
<dbReference type="Proteomes" id="UP000051568">
    <property type="component" value="Unassembled WGS sequence"/>
</dbReference>
<evidence type="ECO:0000259" key="10">
    <source>
        <dbReference type="SMART" id="SM00650"/>
    </source>
</evidence>
<dbReference type="GO" id="GO:0003723">
    <property type="term" value="F:RNA binding"/>
    <property type="evidence" value="ECO:0007669"/>
    <property type="project" value="UniProtKB-UniRule"/>
</dbReference>
<feature type="domain" description="Ribosomal RNA adenine methylase transferase N-terminal" evidence="10">
    <location>
        <begin position="38"/>
        <end position="214"/>
    </location>
</feature>
<dbReference type="PATRIC" id="fig|319652.3.peg.1718"/>
<dbReference type="SMART" id="SM00650">
    <property type="entry name" value="rADc"/>
    <property type="match status" value="1"/>
</dbReference>